<dbReference type="PANTHER" id="PTHR42756:SF1">
    <property type="entry name" value="TRANSCRIPTIONAL REPRESSOR OF EMRAB OPERON"/>
    <property type="match status" value="1"/>
</dbReference>
<dbReference type="PROSITE" id="PS50995">
    <property type="entry name" value="HTH_MARR_2"/>
    <property type="match status" value="1"/>
</dbReference>
<dbReference type="InterPro" id="IPR036390">
    <property type="entry name" value="WH_DNA-bd_sf"/>
</dbReference>
<dbReference type="PRINTS" id="PR00598">
    <property type="entry name" value="HTHMARR"/>
</dbReference>
<keyword evidence="2" id="KW-0238">DNA-binding</keyword>
<evidence type="ECO:0000259" key="4">
    <source>
        <dbReference type="PROSITE" id="PS50995"/>
    </source>
</evidence>
<dbReference type="Pfam" id="PF12802">
    <property type="entry name" value="MarR_2"/>
    <property type="match status" value="1"/>
</dbReference>
<dbReference type="EMBL" id="JBHUOM010000043">
    <property type="protein sequence ID" value="MFD2937777.1"/>
    <property type="molecule type" value="Genomic_DNA"/>
</dbReference>
<dbReference type="Proteomes" id="UP001597512">
    <property type="component" value="Unassembled WGS sequence"/>
</dbReference>
<evidence type="ECO:0000313" key="5">
    <source>
        <dbReference type="EMBL" id="MFD2937777.1"/>
    </source>
</evidence>
<accession>A0ABW6AT23</accession>
<keyword evidence="6" id="KW-1185">Reference proteome</keyword>
<sequence length="142" mass="15833">MTNEAIQQIRSFNRLYTDLLGLLDSHLLSSSYSLAEGRILFEISARGQCQASDIIAVLSIDKGYLSRILKKFEKDGLVQRQASALDGRVALLSLSTKGRTVFQQLDIASNQQVESLVGHLPQQQLEVLTNCMQHIMEVLKKS</sequence>
<feature type="domain" description="HTH marR-type" evidence="4">
    <location>
        <begin position="2"/>
        <end position="137"/>
    </location>
</feature>
<dbReference type="InterPro" id="IPR000835">
    <property type="entry name" value="HTH_MarR-typ"/>
</dbReference>
<dbReference type="PANTHER" id="PTHR42756">
    <property type="entry name" value="TRANSCRIPTIONAL REGULATOR, MARR"/>
    <property type="match status" value="1"/>
</dbReference>
<keyword evidence="3" id="KW-0804">Transcription</keyword>
<keyword evidence="1" id="KW-0805">Transcription regulation</keyword>
<dbReference type="SMART" id="SM00347">
    <property type="entry name" value="HTH_MARR"/>
    <property type="match status" value="1"/>
</dbReference>
<evidence type="ECO:0000313" key="6">
    <source>
        <dbReference type="Proteomes" id="UP001597512"/>
    </source>
</evidence>
<proteinExistence type="predicted"/>
<gene>
    <name evidence="5" type="ORF">ACFS25_28680</name>
</gene>
<comment type="caution">
    <text evidence="5">The sequence shown here is derived from an EMBL/GenBank/DDBJ whole genome shotgun (WGS) entry which is preliminary data.</text>
</comment>
<dbReference type="SUPFAM" id="SSF46785">
    <property type="entry name" value="Winged helix' DNA-binding domain"/>
    <property type="match status" value="1"/>
</dbReference>
<dbReference type="Gene3D" id="1.10.10.10">
    <property type="entry name" value="Winged helix-like DNA-binding domain superfamily/Winged helix DNA-binding domain"/>
    <property type="match status" value="1"/>
</dbReference>
<evidence type="ECO:0000256" key="1">
    <source>
        <dbReference type="ARBA" id="ARBA00023015"/>
    </source>
</evidence>
<evidence type="ECO:0000256" key="2">
    <source>
        <dbReference type="ARBA" id="ARBA00023125"/>
    </source>
</evidence>
<dbReference type="InterPro" id="IPR036388">
    <property type="entry name" value="WH-like_DNA-bd_sf"/>
</dbReference>
<name>A0ABW6AT23_9BACT</name>
<dbReference type="RefSeq" id="WP_381508172.1">
    <property type="nucleotide sequence ID" value="NZ_JBHUOM010000043.1"/>
</dbReference>
<organism evidence="5 6">
    <name type="scientific">Spirosoma flavum</name>
    <dbReference type="NCBI Taxonomy" id="2048557"/>
    <lineage>
        <taxon>Bacteria</taxon>
        <taxon>Pseudomonadati</taxon>
        <taxon>Bacteroidota</taxon>
        <taxon>Cytophagia</taxon>
        <taxon>Cytophagales</taxon>
        <taxon>Cytophagaceae</taxon>
        <taxon>Spirosoma</taxon>
    </lineage>
</organism>
<protein>
    <submittedName>
        <fullName evidence="5">MarR family winged helix-turn-helix transcriptional regulator</fullName>
    </submittedName>
</protein>
<evidence type="ECO:0000256" key="3">
    <source>
        <dbReference type="ARBA" id="ARBA00023163"/>
    </source>
</evidence>
<reference evidence="6" key="1">
    <citation type="journal article" date="2019" name="Int. J. Syst. Evol. Microbiol.">
        <title>The Global Catalogue of Microorganisms (GCM) 10K type strain sequencing project: providing services to taxonomists for standard genome sequencing and annotation.</title>
        <authorList>
            <consortium name="The Broad Institute Genomics Platform"/>
            <consortium name="The Broad Institute Genome Sequencing Center for Infectious Disease"/>
            <person name="Wu L."/>
            <person name="Ma J."/>
        </authorList>
    </citation>
    <scope>NUCLEOTIDE SEQUENCE [LARGE SCALE GENOMIC DNA]</scope>
    <source>
        <strain evidence="6">KCTC 52490</strain>
    </source>
</reference>